<dbReference type="AlphaFoldDB" id="K3ZBU1"/>
<dbReference type="Gramene" id="KQL15834">
    <property type="protein sequence ID" value="KQL15834"/>
    <property type="gene ID" value="SETIT_024012mg"/>
</dbReference>
<reference evidence="2" key="1">
    <citation type="journal article" date="2012" name="Nat. Biotechnol.">
        <title>Reference genome sequence of the model plant Setaria.</title>
        <authorList>
            <person name="Bennetzen J.L."/>
            <person name="Schmutz J."/>
            <person name="Wang H."/>
            <person name="Percifield R."/>
            <person name="Hawkins J."/>
            <person name="Pontaroli A.C."/>
            <person name="Estep M."/>
            <person name="Feng L."/>
            <person name="Vaughn J.N."/>
            <person name="Grimwood J."/>
            <person name="Jenkins J."/>
            <person name="Barry K."/>
            <person name="Lindquist E."/>
            <person name="Hellsten U."/>
            <person name="Deshpande S."/>
            <person name="Wang X."/>
            <person name="Wu X."/>
            <person name="Mitros T."/>
            <person name="Triplett J."/>
            <person name="Yang X."/>
            <person name="Ye C.Y."/>
            <person name="Mauro-Herrera M."/>
            <person name="Wang L."/>
            <person name="Li P."/>
            <person name="Sharma M."/>
            <person name="Sharma R."/>
            <person name="Ronald P.C."/>
            <person name="Panaud O."/>
            <person name="Kellogg E.A."/>
            <person name="Brutnell T.P."/>
            <person name="Doust A.N."/>
            <person name="Tuskan G.A."/>
            <person name="Rokhsar D."/>
            <person name="Devos K.M."/>
        </authorList>
    </citation>
    <scope>NUCLEOTIDE SEQUENCE [LARGE SCALE GENOMIC DNA]</scope>
    <source>
        <strain evidence="2">cv. Yugu1</strain>
    </source>
</reference>
<name>K3ZBU1_SETIT</name>
<dbReference type="Proteomes" id="UP000004995">
    <property type="component" value="Unassembled WGS sequence"/>
</dbReference>
<reference evidence="1" key="2">
    <citation type="submission" date="2018-08" db="UniProtKB">
        <authorList>
            <consortium name="EnsemblPlants"/>
        </authorList>
    </citation>
    <scope>IDENTIFICATION</scope>
    <source>
        <strain evidence="1">Yugu1</strain>
    </source>
</reference>
<protein>
    <submittedName>
        <fullName evidence="1">Uncharacterized protein</fullName>
    </submittedName>
</protein>
<evidence type="ECO:0000313" key="1">
    <source>
        <dbReference type="EnsemblPlants" id="KQL15834"/>
    </source>
</evidence>
<dbReference type="InParanoid" id="K3ZBU1"/>
<dbReference type="EnsemblPlants" id="KQL15834">
    <property type="protein sequence ID" value="KQL15834"/>
    <property type="gene ID" value="SETIT_024012mg"/>
</dbReference>
<proteinExistence type="predicted"/>
<keyword evidence="2" id="KW-1185">Reference proteome</keyword>
<accession>K3ZBU1</accession>
<sequence>MQEHTQLRFRSQHLQRVRSQDSSLSIAYTRLLSCNSMLQVGTITSLFTE</sequence>
<organism evidence="1 2">
    <name type="scientific">Setaria italica</name>
    <name type="common">Foxtail millet</name>
    <name type="synonym">Panicum italicum</name>
    <dbReference type="NCBI Taxonomy" id="4555"/>
    <lineage>
        <taxon>Eukaryota</taxon>
        <taxon>Viridiplantae</taxon>
        <taxon>Streptophyta</taxon>
        <taxon>Embryophyta</taxon>
        <taxon>Tracheophyta</taxon>
        <taxon>Spermatophyta</taxon>
        <taxon>Magnoliopsida</taxon>
        <taxon>Liliopsida</taxon>
        <taxon>Poales</taxon>
        <taxon>Poaceae</taxon>
        <taxon>PACMAD clade</taxon>
        <taxon>Panicoideae</taxon>
        <taxon>Panicodae</taxon>
        <taxon>Paniceae</taxon>
        <taxon>Cenchrinae</taxon>
        <taxon>Setaria</taxon>
    </lineage>
</organism>
<dbReference type="EMBL" id="AGNK02001791">
    <property type="status" value="NOT_ANNOTATED_CDS"/>
    <property type="molecule type" value="Genomic_DNA"/>
</dbReference>
<dbReference type="HOGENOM" id="CLU_3145309_0_0_1"/>
<evidence type="ECO:0000313" key="2">
    <source>
        <dbReference type="Proteomes" id="UP000004995"/>
    </source>
</evidence>